<dbReference type="InterPro" id="IPR036259">
    <property type="entry name" value="MFS_trans_sf"/>
</dbReference>
<dbReference type="GO" id="GO:0022857">
    <property type="term" value="F:transmembrane transporter activity"/>
    <property type="evidence" value="ECO:0007669"/>
    <property type="project" value="InterPro"/>
</dbReference>
<evidence type="ECO:0000313" key="8">
    <source>
        <dbReference type="Proteomes" id="UP000256838"/>
    </source>
</evidence>
<dbReference type="Gene3D" id="1.20.1250.20">
    <property type="entry name" value="MFS general substrate transporter like domains"/>
    <property type="match status" value="2"/>
</dbReference>
<feature type="domain" description="Major facilitator superfamily (MFS) profile" evidence="6">
    <location>
        <begin position="22"/>
        <end position="418"/>
    </location>
</feature>
<dbReference type="OrthoDB" id="8596007at2"/>
<dbReference type="EMBL" id="QRGA01000010">
    <property type="protein sequence ID" value="RDU97300.1"/>
    <property type="molecule type" value="Genomic_DNA"/>
</dbReference>
<feature type="transmembrane region" description="Helical" evidence="5">
    <location>
        <begin position="218"/>
        <end position="242"/>
    </location>
</feature>
<evidence type="ECO:0000313" key="7">
    <source>
        <dbReference type="EMBL" id="RDU97300.1"/>
    </source>
</evidence>
<dbReference type="InterPro" id="IPR050382">
    <property type="entry name" value="MFS_Na/Anion_cotransporter"/>
</dbReference>
<feature type="transmembrane region" description="Helical" evidence="5">
    <location>
        <begin position="20"/>
        <end position="41"/>
    </location>
</feature>
<comment type="caution">
    <text evidence="7">The sequence shown here is derived from an EMBL/GenBank/DDBJ whole genome shotgun (WGS) entry which is preliminary data.</text>
</comment>
<dbReference type="PANTHER" id="PTHR11662:SF399">
    <property type="entry name" value="FI19708P1-RELATED"/>
    <property type="match status" value="1"/>
</dbReference>
<accession>A0A3D8JWQ5</accession>
<keyword evidence="8" id="KW-1185">Reference proteome</keyword>
<keyword evidence="3 5" id="KW-1133">Transmembrane helix</keyword>
<evidence type="ECO:0000256" key="4">
    <source>
        <dbReference type="ARBA" id="ARBA00023136"/>
    </source>
</evidence>
<dbReference type="AlphaFoldDB" id="A0A3D8JWQ5"/>
<evidence type="ECO:0000259" key="6">
    <source>
        <dbReference type="PROSITE" id="PS50850"/>
    </source>
</evidence>
<dbReference type="InterPro" id="IPR011701">
    <property type="entry name" value="MFS"/>
</dbReference>
<feature type="transmembrane region" description="Helical" evidence="5">
    <location>
        <begin position="327"/>
        <end position="347"/>
    </location>
</feature>
<protein>
    <submittedName>
        <fullName evidence="7">MFS transporter</fullName>
    </submittedName>
</protein>
<dbReference type="Proteomes" id="UP000256838">
    <property type="component" value="Unassembled WGS sequence"/>
</dbReference>
<dbReference type="SUPFAM" id="SSF103473">
    <property type="entry name" value="MFS general substrate transporter"/>
    <property type="match status" value="1"/>
</dbReference>
<comment type="subcellular location">
    <subcellularLocation>
        <location evidence="1">Membrane</location>
        <topology evidence="1">Multi-pass membrane protein</topology>
    </subcellularLocation>
</comment>
<feature type="transmembrane region" description="Helical" evidence="5">
    <location>
        <begin position="148"/>
        <end position="172"/>
    </location>
</feature>
<feature type="transmembrane region" description="Helical" evidence="5">
    <location>
        <begin position="61"/>
        <end position="82"/>
    </location>
</feature>
<feature type="transmembrane region" description="Helical" evidence="5">
    <location>
        <begin position="393"/>
        <end position="413"/>
    </location>
</feature>
<dbReference type="Pfam" id="PF07690">
    <property type="entry name" value="MFS_1"/>
    <property type="match status" value="1"/>
</dbReference>
<dbReference type="PANTHER" id="PTHR11662">
    <property type="entry name" value="SOLUTE CARRIER FAMILY 17"/>
    <property type="match status" value="1"/>
</dbReference>
<name>A0A3D8JWQ5_9BURK</name>
<feature type="transmembrane region" description="Helical" evidence="5">
    <location>
        <begin position="303"/>
        <end position="321"/>
    </location>
</feature>
<sequence>MKTKQMETGEHERRGGLNHWTILGLLAIGVLISFVDRSSISSALADASLVKQFSLSNVDRGWVNAAFFWSYGVFQVPMGWVADRYGVKWPYAVCFALWCVATALMGTVSTLEGLVVMRLLIGVAEAIVIPASYRWIRNNFDERHNGLAVGLLAMGNKLGPALGAPVAAWVIVAWSWKAMFIATGLLGLLWLLPWLLLVRNDFPSREALKRADRAARSVSLGSVLVSPVVWGGMITNFCYGYFTFYSMTWMPAYLVEQRGLSLAQSGLYTFFSFLGIALVAALAGWAADLMVARGGHPIRVRKGFTIAGFFGGSTVLLGAYAHSLDVALFWNVLSLSLLGLTTANNLVLSRLTLIPREAIGLVTGVQQLATSLAGGVAASLSGWLLHVGKSYDLPMMVILVFLLIGAAATAILFRPEWAPKTAGAQSPLQQA</sequence>
<dbReference type="GO" id="GO:0016020">
    <property type="term" value="C:membrane"/>
    <property type="evidence" value="ECO:0007669"/>
    <property type="project" value="UniProtKB-SubCell"/>
</dbReference>
<evidence type="ECO:0000256" key="3">
    <source>
        <dbReference type="ARBA" id="ARBA00022989"/>
    </source>
</evidence>
<keyword evidence="4 5" id="KW-0472">Membrane</keyword>
<dbReference type="InterPro" id="IPR020846">
    <property type="entry name" value="MFS_dom"/>
</dbReference>
<feature type="transmembrane region" description="Helical" evidence="5">
    <location>
        <begin position="89"/>
        <end position="109"/>
    </location>
</feature>
<feature type="transmembrane region" description="Helical" evidence="5">
    <location>
        <begin position="178"/>
        <end position="197"/>
    </location>
</feature>
<evidence type="ECO:0000256" key="2">
    <source>
        <dbReference type="ARBA" id="ARBA00022692"/>
    </source>
</evidence>
<feature type="transmembrane region" description="Helical" evidence="5">
    <location>
        <begin position="368"/>
        <end position="387"/>
    </location>
</feature>
<dbReference type="RefSeq" id="WP_115535111.1">
    <property type="nucleotide sequence ID" value="NZ_QRGA01000010.1"/>
</dbReference>
<reference evidence="7 8" key="1">
    <citation type="submission" date="2018-08" db="EMBL/GenBank/DDBJ databases">
        <title>Paraburkholderia sp. DHOM06 isolated from forest soil.</title>
        <authorList>
            <person name="Gao Z.-H."/>
            <person name="Qiu L.-H."/>
        </authorList>
    </citation>
    <scope>NUCLEOTIDE SEQUENCE [LARGE SCALE GENOMIC DNA]</scope>
    <source>
        <strain evidence="7 8">DHOM06</strain>
    </source>
</reference>
<proteinExistence type="predicted"/>
<evidence type="ECO:0000256" key="1">
    <source>
        <dbReference type="ARBA" id="ARBA00004141"/>
    </source>
</evidence>
<feature type="transmembrane region" description="Helical" evidence="5">
    <location>
        <begin position="115"/>
        <end position="136"/>
    </location>
</feature>
<feature type="transmembrane region" description="Helical" evidence="5">
    <location>
        <begin position="267"/>
        <end position="291"/>
    </location>
</feature>
<keyword evidence="2 5" id="KW-0812">Transmembrane</keyword>
<dbReference type="PROSITE" id="PS50850">
    <property type="entry name" value="MFS"/>
    <property type="match status" value="1"/>
</dbReference>
<evidence type="ECO:0000256" key="5">
    <source>
        <dbReference type="SAM" id="Phobius"/>
    </source>
</evidence>
<gene>
    <name evidence="7" type="ORF">DWV00_18870</name>
</gene>
<organism evidence="7 8">
    <name type="scientific">Trinickia dinghuensis</name>
    <dbReference type="NCBI Taxonomy" id="2291023"/>
    <lineage>
        <taxon>Bacteria</taxon>
        <taxon>Pseudomonadati</taxon>
        <taxon>Pseudomonadota</taxon>
        <taxon>Betaproteobacteria</taxon>
        <taxon>Burkholderiales</taxon>
        <taxon>Burkholderiaceae</taxon>
        <taxon>Trinickia</taxon>
    </lineage>
</organism>